<dbReference type="InParanoid" id="A0A3N4LZR3"/>
<evidence type="ECO:0000313" key="2">
    <source>
        <dbReference type="Proteomes" id="UP000267821"/>
    </source>
</evidence>
<evidence type="ECO:0000313" key="1">
    <source>
        <dbReference type="EMBL" id="RPB27168.1"/>
    </source>
</evidence>
<dbReference type="OrthoDB" id="5366687at2759"/>
<sequence length="230" mass="26238">MTSEQYIASAKQGLINARSYLNTPNWRHGISAVRTCISYVNAAQIMFNDSRLDERLWILNEVQQFSYNDLDAGGVKDLATWCEIEYNRILSTNPSHVGALRALGQAWLWKSQYWLAKVCHEDRSDDDDDVVERRRYTPNYVEARAALMPAVDFLARAADGALRQNCLTGELLALRAEACMSLGNVSPTRDAQVHFKTALRCLRSATMLPSYQLPNHLVQYLRENEHLLRM</sequence>
<accession>A0A3N4LZR3</accession>
<reference evidence="1 2" key="1">
    <citation type="journal article" date="2018" name="Nat. Ecol. Evol.">
        <title>Pezizomycetes genomes reveal the molecular basis of ectomycorrhizal truffle lifestyle.</title>
        <authorList>
            <person name="Murat C."/>
            <person name="Payen T."/>
            <person name="Noel B."/>
            <person name="Kuo A."/>
            <person name="Morin E."/>
            <person name="Chen J."/>
            <person name="Kohler A."/>
            <person name="Krizsan K."/>
            <person name="Balestrini R."/>
            <person name="Da Silva C."/>
            <person name="Montanini B."/>
            <person name="Hainaut M."/>
            <person name="Levati E."/>
            <person name="Barry K.W."/>
            <person name="Belfiori B."/>
            <person name="Cichocki N."/>
            <person name="Clum A."/>
            <person name="Dockter R.B."/>
            <person name="Fauchery L."/>
            <person name="Guy J."/>
            <person name="Iotti M."/>
            <person name="Le Tacon F."/>
            <person name="Lindquist E.A."/>
            <person name="Lipzen A."/>
            <person name="Malagnac F."/>
            <person name="Mello A."/>
            <person name="Molinier V."/>
            <person name="Miyauchi S."/>
            <person name="Poulain J."/>
            <person name="Riccioni C."/>
            <person name="Rubini A."/>
            <person name="Sitrit Y."/>
            <person name="Splivallo R."/>
            <person name="Traeger S."/>
            <person name="Wang M."/>
            <person name="Zifcakova L."/>
            <person name="Wipf D."/>
            <person name="Zambonelli A."/>
            <person name="Paolocci F."/>
            <person name="Nowrousian M."/>
            <person name="Ottonello S."/>
            <person name="Baldrian P."/>
            <person name="Spatafora J.W."/>
            <person name="Henrissat B."/>
            <person name="Nagy L.G."/>
            <person name="Aury J.M."/>
            <person name="Wincker P."/>
            <person name="Grigoriev I.V."/>
            <person name="Bonfante P."/>
            <person name="Martin F.M."/>
        </authorList>
    </citation>
    <scope>NUCLEOTIDE SEQUENCE [LARGE SCALE GENOMIC DNA]</scope>
    <source>
        <strain evidence="1 2">ATCC MYA-4762</strain>
    </source>
</reference>
<organism evidence="1 2">
    <name type="scientific">Terfezia boudieri ATCC MYA-4762</name>
    <dbReference type="NCBI Taxonomy" id="1051890"/>
    <lineage>
        <taxon>Eukaryota</taxon>
        <taxon>Fungi</taxon>
        <taxon>Dikarya</taxon>
        <taxon>Ascomycota</taxon>
        <taxon>Pezizomycotina</taxon>
        <taxon>Pezizomycetes</taxon>
        <taxon>Pezizales</taxon>
        <taxon>Pezizaceae</taxon>
        <taxon>Terfezia</taxon>
    </lineage>
</organism>
<dbReference type="AlphaFoldDB" id="A0A3N4LZR3"/>
<proteinExistence type="predicted"/>
<dbReference type="EMBL" id="ML121532">
    <property type="protein sequence ID" value="RPB27168.1"/>
    <property type="molecule type" value="Genomic_DNA"/>
</dbReference>
<dbReference type="Proteomes" id="UP000267821">
    <property type="component" value="Unassembled WGS sequence"/>
</dbReference>
<protein>
    <submittedName>
        <fullName evidence="1">Uncharacterized protein</fullName>
    </submittedName>
</protein>
<keyword evidence="2" id="KW-1185">Reference proteome</keyword>
<dbReference type="STRING" id="1051890.A0A3N4LZR3"/>
<name>A0A3N4LZR3_9PEZI</name>
<gene>
    <name evidence="1" type="ORF">L211DRAFT_611879</name>
</gene>